<dbReference type="Gene3D" id="2.40.10.10">
    <property type="entry name" value="Trypsin-like serine proteases"/>
    <property type="match status" value="2"/>
</dbReference>
<proteinExistence type="predicted"/>
<accession>A0ABQ6ZL16</accession>
<evidence type="ECO:0000256" key="1">
    <source>
        <dbReference type="SAM" id="MobiDB-lite"/>
    </source>
</evidence>
<feature type="chain" id="PRO_5047008782" description="Lysyl endopeptidase" evidence="2">
    <location>
        <begin position="24"/>
        <end position="534"/>
    </location>
</feature>
<dbReference type="EMBL" id="PDWW01000002">
    <property type="protein sequence ID" value="KAF1726921.1"/>
    <property type="molecule type" value="Genomic_DNA"/>
</dbReference>
<dbReference type="InterPro" id="IPR043504">
    <property type="entry name" value="Peptidase_S1_PA_chymotrypsin"/>
</dbReference>
<evidence type="ECO:0000313" key="3">
    <source>
        <dbReference type="EMBL" id="KAF1726921.1"/>
    </source>
</evidence>
<dbReference type="PANTHER" id="PTHR36234">
    <property type="entry name" value="LYSYL ENDOPEPTIDASE"/>
    <property type="match status" value="1"/>
</dbReference>
<protein>
    <recommendedName>
        <fullName evidence="5">Lysyl endopeptidase</fullName>
    </recommendedName>
</protein>
<dbReference type="InterPro" id="IPR009003">
    <property type="entry name" value="Peptidase_S1_PA"/>
</dbReference>
<evidence type="ECO:0008006" key="5">
    <source>
        <dbReference type="Google" id="ProtNLM"/>
    </source>
</evidence>
<gene>
    <name evidence="3" type="ORF">CSC78_02125</name>
</gene>
<feature type="signal peptide" evidence="2">
    <location>
        <begin position="1"/>
        <end position="23"/>
    </location>
</feature>
<feature type="compositionally biased region" description="Polar residues" evidence="1">
    <location>
        <begin position="497"/>
        <end position="510"/>
    </location>
</feature>
<dbReference type="SUPFAM" id="SSF50494">
    <property type="entry name" value="Trypsin-like serine proteases"/>
    <property type="match status" value="1"/>
</dbReference>
<sequence length="534" mass="56101">MTHPLTFRLLAGLLLAAPLVASAAVTQVPGEASHTPAQTAPGWKLAQFPARTVTRLGYREMALERLVKLQQYNASARPKAMQIGIGRQLTGEGIGRTTPALRWVPLASGGAVARLQVSSPDALGLRVGLQVTGLHPHVELRFGGSDAPGRVVAAITAAEARQAADAQGIYWSPATDGISQVIEVYRPAHVTAAQARLQAPQVSHLLANSENNFKIVEKVGESASCNIDAVCRVDSLGPAYVQAKNAVAHMVFNTYTTAGGIHGTYICTGTLLNDTTPGTQVPWFYSADHCFAGGSDGVPVQDRAKVALSLNTYWGYENSVCGTNNGVRANPLTGGADVMFHDANVDALLLRLRNAPPASATFAGWDASPLAANASVIALHHPSGDAKKYSRGQHLTDVYPENFTVGWQEGTTEGGSSGSGLFTLYRDNSYRLRGGLYGGSASCANAGNLSNAGNRDHYSRLDLVFPQIKQWLAADPVRENSSQPLVRSAGAVAQGQGARTSQATSATLPATATGPAVRERPGQATPLRAGTLER</sequence>
<organism evidence="3 4">
    <name type="scientific">Pseudoxanthomonas japonensis</name>
    <dbReference type="NCBI Taxonomy" id="69284"/>
    <lineage>
        <taxon>Bacteria</taxon>
        <taxon>Pseudomonadati</taxon>
        <taxon>Pseudomonadota</taxon>
        <taxon>Gammaproteobacteria</taxon>
        <taxon>Lysobacterales</taxon>
        <taxon>Lysobacteraceae</taxon>
        <taxon>Pseudoxanthomonas</taxon>
    </lineage>
</organism>
<evidence type="ECO:0000313" key="4">
    <source>
        <dbReference type="Proteomes" id="UP000781710"/>
    </source>
</evidence>
<dbReference type="RefSeq" id="WP_162336272.1">
    <property type="nucleotide sequence ID" value="NZ_JBHSRQ010000004.1"/>
</dbReference>
<dbReference type="Proteomes" id="UP000781710">
    <property type="component" value="Unassembled WGS sequence"/>
</dbReference>
<comment type="caution">
    <text evidence="3">The sequence shown here is derived from an EMBL/GenBank/DDBJ whole genome shotgun (WGS) entry which is preliminary data.</text>
</comment>
<evidence type="ECO:0000256" key="2">
    <source>
        <dbReference type="SAM" id="SignalP"/>
    </source>
</evidence>
<keyword evidence="4" id="KW-1185">Reference proteome</keyword>
<reference evidence="3 4" key="1">
    <citation type="submission" date="2017-10" db="EMBL/GenBank/DDBJ databases">
        <title>Whole genome sequencing of members of genus Pseudoxanthomonas.</title>
        <authorList>
            <person name="Kumar S."/>
            <person name="Bansal K."/>
            <person name="Kaur A."/>
            <person name="Patil P."/>
            <person name="Sharma S."/>
            <person name="Patil P.B."/>
        </authorList>
    </citation>
    <scope>NUCLEOTIDE SEQUENCE [LARGE SCALE GENOMIC DNA]</scope>
    <source>
        <strain evidence="3 4">DSM 17109</strain>
    </source>
</reference>
<keyword evidence="2" id="KW-0732">Signal</keyword>
<name>A0ABQ6ZL16_9GAMM</name>
<dbReference type="PANTHER" id="PTHR36234:SF5">
    <property type="entry name" value="LYSYL ENDOPEPTIDASE"/>
    <property type="match status" value="1"/>
</dbReference>
<feature type="region of interest" description="Disordered" evidence="1">
    <location>
        <begin position="485"/>
        <end position="534"/>
    </location>
</feature>